<dbReference type="Gene3D" id="1.10.1200.10">
    <property type="entry name" value="ACP-like"/>
    <property type="match status" value="1"/>
</dbReference>
<evidence type="ECO:0000313" key="8">
    <source>
        <dbReference type="Proteomes" id="UP000287830"/>
    </source>
</evidence>
<dbReference type="Pfam" id="PF00668">
    <property type="entry name" value="Condensation"/>
    <property type="match status" value="2"/>
</dbReference>
<sequence length="2551" mass="269263">MHQRPVDQAVPAALSRPSAPAPGTPRPAGPGGFPLLTAQAGIHYAGQINPKSPALNTADVVEIQGPLDETLFERALLRTVTEAETLGVCVSETDGEPSQYVVPPDPERLLHRIDLRDAGRPAEEAARDWMRTDLTRAADLGEAGQLTTQALFRVADDRYWWYQRVHHIAVDAYALQLVGSRVAELYTALATGQEPAATRFAPLRELVEEETRYLESEQYTADREFWAERMAGRPEPVVLAGGTAGARAARTSEASASEAPASEASASDEVPASEAPVTAASLADAIAAGDVLRTRTDLPAATLDRLTRAAEAVKATWAELVIAATAGHLHRLTGTEDVVLGLPLTNRRGPAALRTPAMTVNVLPLRIAVHPQDTGAVLLRRIVLEMRAVRRHQRYPQAHIRRDLALSSAATPLTGPMVNIKPFDGDLDFAGLPGTVHNLAAGPVEDLAVTASPDADGGLRISLDAHTGRYAEDELDRHRESFLRYLDGLADLLLTDPHRPVGTIDLLDADAVRRATTGRDEPPAGRTLPAYFAGQAARTPHAVAVRTGDTALTFAELDAAANRLAHLLAARGAGPERPVALALPRGTGMMTSLLAVLKAGGVCQPLDLGHPAARTLAVLEDARPVCVVGTTATLAALPAHGLPVLALDDTATADALAAQPDSAPAVPIAPGNAAYVIHTSGSTGRPKGVVVSHASLANLYAGHGSDHVAPAVARTGRERLRVAHSASFAFDASWDPVLWMVHGHELHLLDDTAYRDPAALAHYVDEHRIDYLDVTPSYAEALLAEGLLEDGRHRPAVIVVGGEAVPVPLWERLTTTAGLHAVNLYGPTETTVDAYYWTAPEAEGGAVGGGDIGSGDTSSGATGIAAPAGRPVRGSRAYVLDACLRPTPDGVTGELYVAGACLARGYLGRPDLSAERFVADPYGALHGAPGSRMYRTGDLVRRRADGTVEFLGRSDDQVKIRGFRIELGEIQAVLAQHPAVAQAAVIARDTPQGKRLLAYAVLRTDADGAGGGAAASGEVAGGAVSATSPGAPAPAPPTPTTLRAHLAATLPAHMVPATVTLLDALPRTANDKLDHRALPDPAPGVPGSGDGGAAGTGADSGRAGTGSGTGPGGTDAAGTGSPHTDIIRGLLADLLSLDTSPPADAGFFDLGGHSLLAARLAARMREIFQAPVSTADVFRNPTPAALAALVHSAAPAAGDTDGPPSAALPATPVPRTGHLPLSPAQQRLWFLHRLEGPSPTYNIPLVLRIDGPVDRGALQLALRDLTARHETLRTVYPTTDNGGEEKPYQRILPAEHPLAQPEVHLAEPGGDDLAEAVRHCFDLAAEPPLRATLFSDGPDRHTLLLLLHHIAGDGASTTPLARDLATAYTARHAGRAPEFAPLPFQYADHAARQQQLLGTPAEPTPLAAAQLAHWKQALAGLPDQLELPTDRPRPAVASHAGDTVPFTLDAAAHAALQRLARTTGTSVFMTVQAGLAAVLTRHGCGTDIPLGTPVAGRADDATAALVGFFTNTVVLRTDTSGDPAFRTLLERVRATTLAAYEHDTLPFDHLVEELNPRRSLARHPLFQTMLAWQSVPDAAFALGPQATARMTAVPSGTAKFDLTLNAGEQPGGGIGGFFEFRTDLFDRATVQGLADRLARLLTAAADAPDTPLGLLPLLGDEERHRALVAWNTPAEPLAARPATTLADVYEAAARSHHGRTAVSYEGQSLTYAELSARAHRLARLLAARGIGPGSIVALALPRSVDLVTGLLAVSLAGAAYLPLDPDYPADRLAYMLDDAAPAALITDTATAPRLPAHTLPLITVDGGAADGYDAIPLTQADRTRPLRPDDAAYVIYTSGSTGRPKGVVVTHHNVTRLFTATDHWFGFGPDDVWTLFHSYAFDFSVWELWGALLYGGKVVVVPHLTSRDPHAFRKLLATERVTVLNQTPSAFYQLAAADRESDGAELALRYVVFGGEALELGRLGDWYERHADDAPVLVNMYGITETTVHVSYFPLDRATAAGATSSTIGVNIPDLRVYVLDDRLQPVPPGVTGEMYVAGEGLARGYLGREELTATRFVADPYAHLFGEEGSRMYRSGDLARRRADGALEYFGRADQQVKLRGFRIELGEIEAVLAAHPAVADTAVVVREDTPGDKRLVGYAVPAADQAPDPAALRDHAAAELPVHMVPSAVVLLDRLPLTNNGKLDRKALPAPDRPAATGRPPRTPREELLCSVFAEVLGLDRVGVEDNFFDLGGHSLLAVRLAGRVKAVLGTEVSIGTVFQSPTVAALDAALDAVRHDDPLDVLLPLRPADPSGQGSRAPVHCVHPAGGLSWCYAGLIRHLPADVPIYGLQAQGVGAATADQPLPATLEELAAHYAARIREVQPAGPYRLLGWSTGGIIAHAMATHLQDEGHEVELLAILDAYPAEGFRDLPVPDEAEALESLLTMGGYGPDSLEGKPLTTATVVEVLQREGSPLSTLSTDTIKALGAIYLNTNDLVRAYDHRVFRGDVLFFRAVVDTIDDTLTPDTWTPYVTGRIDNTDVECSHKDMTLPEPIAHIARVVADRLTELEG</sequence>
<dbReference type="InterPro" id="IPR001031">
    <property type="entry name" value="Thioesterase"/>
</dbReference>
<dbReference type="SUPFAM" id="SSF53474">
    <property type="entry name" value="alpha/beta-Hydrolases"/>
    <property type="match status" value="1"/>
</dbReference>
<keyword evidence="3" id="KW-0596">Phosphopantetheine</keyword>
<evidence type="ECO:0000259" key="6">
    <source>
        <dbReference type="PROSITE" id="PS50075"/>
    </source>
</evidence>
<evidence type="ECO:0000256" key="5">
    <source>
        <dbReference type="SAM" id="MobiDB-lite"/>
    </source>
</evidence>
<dbReference type="PROSITE" id="PS00012">
    <property type="entry name" value="PHOSPHOPANTETHEINE"/>
    <property type="match status" value="2"/>
</dbReference>
<dbReference type="InterPro" id="IPR009081">
    <property type="entry name" value="PP-bd_ACP"/>
</dbReference>
<dbReference type="Gene3D" id="3.40.50.12780">
    <property type="entry name" value="N-terminal domain of ligase-like"/>
    <property type="match status" value="1"/>
</dbReference>
<dbReference type="InterPro" id="IPR020802">
    <property type="entry name" value="TesA-like"/>
</dbReference>
<dbReference type="InterPro" id="IPR045851">
    <property type="entry name" value="AMP-bd_C_sf"/>
</dbReference>
<dbReference type="GO" id="GO:0031177">
    <property type="term" value="F:phosphopantetheine binding"/>
    <property type="evidence" value="ECO:0007669"/>
    <property type="project" value="InterPro"/>
</dbReference>
<dbReference type="Gene3D" id="3.40.50.980">
    <property type="match status" value="2"/>
</dbReference>
<dbReference type="FunFam" id="1.10.1200.10:FF:000016">
    <property type="entry name" value="Non-ribosomal peptide synthase"/>
    <property type="match status" value="1"/>
</dbReference>
<dbReference type="OrthoDB" id="2472181at2"/>
<dbReference type="PANTHER" id="PTHR45527:SF14">
    <property type="entry name" value="PLIPASTATIN SYNTHASE SUBUNIT B"/>
    <property type="match status" value="1"/>
</dbReference>
<dbReference type="InterPro" id="IPR042099">
    <property type="entry name" value="ANL_N_sf"/>
</dbReference>
<dbReference type="InterPro" id="IPR025110">
    <property type="entry name" value="AMP-bd_C"/>
</dbReference>
<dbReference type="SUPFAM" id="SSF52777">
    <property type="entry name" value="CoA-dependent acyltransferases"/>
    <property type="match status" value="4"/>
</dbReference>
<feature type="region of interest" description="Disordered" evidence="5">
    <location>
        <begin position="1073"/>
        <end position="1121"/>
    </location>
</feature>
<dbReference type="Gene3D" id="3.30.300.30">
    <property type="match status" value="2"/>
</dbReference>
<dbReference type="GO" id="GO:0003824">
    <property type="term" value="F:catalytic activity"/>
    <property type="evidence" value="ECO:0007669"/>
    <property type="project" value="InterPro"/>
</dbReference>
<feature type="region of interest" description="Disordered" evidence="5">
    <location>
        <begin position="2184"/>
        <end position="2205"/>
    </location>
</feature>
<dbReference type="Gene3D" id="3.30.559.30">
    <property type="entry name" value="Nonribosomal peptide synthetase, condensation domain"/>
    <property type="match status" value="2"/>
</dbReference>
<dbReference type="SMART" id="SM00824">
    <property type="entry name" value="PKS_TE"/>
    <property type="match status" value="1"/>
</dbReference>
<feature type="region of interest" description="Disordered" evidence="5">
    <location>
        <begin position="1"/>
        <end position="33"/>
    </location>
</feature>
<comment type="cofactor">
    <cofactor evidence="1">
        <name>pantetheine 4'-phosphate</name>
        <dbReference type="ChEBI" id="CHEBI:47942"/>
    </cofactor>
</comment>
<feature type="compositionally biased region" description="Gly residues" evidence="5">
    <location>
        <begin position="1103"/>
        <end position="1115"/>
    </location>
</feature>
<dbReference type="FunFam" id="3.40.50.980:FF:000002">
    <property type="entry name" value="Enterobactin synthetase component F"/>
    <property type="match status" value="1"/>
</dbReference>
<feature type="compositionally biased region" description="Gly residues" evidence="5">
    <location>
        <begin position="1086"/>
        <end position="1095"/>
    </location>
</feature>
<dbReference type="InterPro" id="IPR006162">
    <property type="entry name" value="Ppantetheine_attach_site"/>
</dbReference>
<dbReference type="InterPro" id="IPR010071">
    <property type="entry name" value="AA_adenyl_dom"/>
</dbReference>
<dbReference type="Pfam" id="PF00550">
    <property type="entry name" value="PP-binding"/>
    <property type="match status" value="2"/>
</dbReference>
<evidence type="ECO:0000256" key="4">
    <source>
        <dbReference type="ARBA" id="ARBA00022553"/>
    </source>
</evidence>
<dbReference type="GO" id="GO:0044550">
    <property type="term" value="P:secondary metabolite biosynthetic process"/>
    <property type="evidence" value="ECO:0007669"/>
    <property type="project" value="UniProtKB-ARBA"/>
</dbReference>
<dbReference type="FunFam" id="3.30.300.30:FF:000015">
    <property type="entry name" value="Nonribosomal peptide synthase SidD"/>
    <property type="match status" value="1"/>
</dbReference>
<dbReference type="PROSITE" id="PS50075">
    <property type="entry name" value="CARRIER"/>
    <property type="match status" value="2"/>
</dbReference>
<dbReference type="GO" id="GO:0017000">
    <property type="term" value="P:antibiotic biosynthetic process"/>
    <property type="evidence" value="ECO:0007669"/>
    <property type="project" value="UniProtKB-ARBA"/>
</dbReference>
<dbReference type="InterPro" id="IPR001242">
    <property type="entry name" value="Condensation_dom"/>
</dbReference>
<comment type="caution">
    <text evidence="7">The sequence shown here is derived from an EMBL/GenBank/DDBJ whole genome shotgun (WGS) entry which is preliminary data.</text>
</comment>
<feature type="compositionally biased region" description="Pro residues" evidence="5">
    <location>
        <begin position="19"/>
        <end position="28"/>
    </location>
</feature>
<dbReference type="FunFam" id="3.40.50.12780:FF:000012">
    <property type="entry name" value="Non-ribosomal peptide synthetase"/>
    <property type="match status" value="1"/>
</dbReference>
<dbReference type="InterPro" id="IPR023213">
    <property type="entry name" value="CAT-like_dom_sf"/>
</dbReference>
<dbReference type="Pfam" id="PF00501">
    <property type="entry name" value="AMP-binding"/>
    <property type="match status" value="2"/>
</dbReference>
<dbReference type="FunFam" id="3.40.50.980:FF:000001">
    <property type="entry name" value="Non-ribosomal peptide synthetase"/>
    <property type="match status" value="1"/>
</dbReference>
<dbReference type="CDD" id="cd17643">
    <property type="entry name" value="A_NRPS_Cytc1-like"/>
    <property type="match status" value="1"/>
</dbReference>
<feature type="domain" description="Carrier" evidence="6">
    <location>
        <begin position="2202"/>
        <end position="2277"/>
    </location>
</feature>
<dbReference type="GO" id="GO:0043041">
    <property type="term" value="P:amino acid activation for nonribosomal peptide biosynthetic process"/>
    <property type="evidence" value="ECO:0007669"/>
    <property type="project" value="TreeGrafter"/>
</dbReference>
<proteinExistence type="inferred from homology"/>
<evidence type="ECO:0000256" key="1">
    <source>
        <dbReference type="ARBA" id="ARBA00001957"/>
    </source>
</evidence>
<organism evidence="7 8">
    <name type="scientific">Streptomyces chrestomyceticus JCM 4735</name>
    <dbReference type="NCBI Taxonomy" id="1306181"/>
    <lineage>
        <taxon>Bacteria</taxon>
        <taxon>Bacillati</taxon>
        <taxon>Actinomycetota</taxon>
        <taxon>Actinomycetes</taxon>
        <taxon>Kitasatosporales</taxon>
        <taxon>Streptomycetaceae</taxon>
        <taxon>Streptomyces</taxon>
    </lineage>
</organism>
<dbReference type="InterPro" id="IPR020845">
    <property type="entry name" value="AMP-binding_CS"/>
</dbReference>
<dbReference type="EMBL" id="BHZC01000001">
    <property type="protein sequence ID" value="GCD34228.1"/>
    <property type="molecule type" value="Genomic_DNA"/>
</dbReference>
<dbReference type="Gene3D" id="3.30.559.10">
    <property type="entry name" value="Chloramphenicol acetyltransferase-like domain"/>
    <property type="match status" value="2"/>
</dbReference>
<dbReference type="Pfam" id="PF00975">
    <property type="entry name" value="Thioesterase"/>
    <property type="match status" value="1"/>
</dbReference>
<dbReference type="PANTHER" id="PTHR45527">
    <property type="entry name" value="NONRIBOSOMAL PEPTIDE SYNTHETASE"/>
    <property type="match status" value="1"/>
</dbReference>
<dbReference type="FunFam" id="2.30.38.10:FF:000001">
    <property type="entry name" value="Non-ribosomal peptide synthetase PvdI"/>
    <property type="match status" value="2"/>
</dbReference>
<dbReference type="RefSeq" id="WP_125044532.1">
    <property type="nucleotide sequence ID" value="NZ_BHZC01000001.1"/>
</dbReference>
<feature type="compositionally biased region" description="Low complexity" evidence="5">
    <location>
        <begin position="9"/>
        <end position="18"/>
    </location>
</feature>
<feature type="compositionally biased region" description="Low complexity" evidence="5">
    <location>
        <begin position="2191"/>
        <end position="2202"/>
    </location>
</feature>
<dbReference type="InterPro" id="IPR036736">
    <property type="entry name" value="ACP-like_sf"/>
</dbReference>
<feature type="domain" description="Carrier" evidence="6">
    <location>
        <begin position="1118"/>
        <end position="1194"/>
    </location>
</feature>
<comment type="similarity">
    <text evidence="2">Belongs to the ATP-dependent AMP-binding enzyme family.</text>
</comment>
<dbReference type="PROSITE" id="PS00455">
    <property type="entry name" value="AMP_BINDING"/>
    <property type="match status" value="2"/>
</dbReference>
<dbReference type="InterPro" id="IPR029058">
    <property type="entry name" value="AB_hydrolase_fold"/>
</dbReference>
<name>A0A7U9KT05_9ACTN</name>
<dbReference type="Gene3D" id="2.30.38.10">
    <property type="entry name" value="Luciferase, Domain 3"/>
    <property type="match status" value="1"/>
</dbReference>
<dbReference type="NCBIfam" id="TIGR01733">
    <property type="entry name" value="AA-adenyl-dom"/>
    <property type="match status" value="2"/>
</dbReference>
<dbReference type="SMART" id="SM00823">
    <property type="entry name" value="PKS_PP"/>
    <property type="match status" value="2"/>
</dbReference>
<dbReference type="SUPFAM" id="SSF47336">
    <property type="entry name" value="ACP-like"/>
    <property type="match status" value="2"/>
</dbReference>
<evidence type="ECO:0000256" key="2">
    <source>
        <dbReference type="ARBA" id="ARBA00006432"/>
    </source>
</evidence>
<evidence type="ECO:0000256" key="3">
    <source>
        <dbReference type="ARBA" id="ARBA00022450"/>
    </source>
</evidence>
<evidence type="ECO:0000313" key="7">
    <source>
        <dbReference type="EMBL" id="GCD34228.1"/>
    </source>
</evidence>
<dbReference type="GeneID" id="95620957"/>
<reference evidence="7 8" key="1">
    <citation type="submission" date="2018-11" db="EMBL/GenBank/DDBJ databases">
        <title>Whole genome sequence of Streptomyces chrestomyceticus NBRC 13444(T).</title>
        <authorList>
            <person name="Komaki H."/>
            <person name="Tamura T."/>
        </authorList>
    </citation>
    <scope>NUCLEOTIDE SEQUENCE [LARGE SCALE GENOMIC DNA]</scope>
    <source>
        <strain evidence="7 8">NBRC 13444</strain>
    </source>
</reference>
<dbReference type="GO" id="GO:0005829">
    <property type="term" value="C:cytosol"/>
    <property type="evidence" value="ECO:0007669"/>
    <property type="project" value="TreeGrafter"/>
</dbReference>
<accession>A0A7U9KT05</accession>
<protein>
    <submittedName>
        <fullName evidence="7">Non-ribosomal peptide synthetase</fullName>
    </submittedName>
</protein>
<dbReference type="FunFam" id="3.30.300.30:FF:000010">
    <property type="entry name" value="Enterobactin synthetase component F"/>
    <property type="match status" value="1"/>
</dbReference>
<feature type="region of interest" description="Disordered" evidence="5">
    <location>
        <begin position="249"/>
        <end position="273"/>
    </location>
</feature>
<dbReference type="Proteomes" id="UP000287830">
    <property type="component" value="Unassembled WGS sequence"/>
</dbReference>
<dbReference type="InterPro" id="IPR020806">
    <property type="entry name" value="PKS_PP-bd"/>
</dbReference>
<dbReference type="SUPFAM" id="SSF56801">
    <property type="entry name" value="Acetyl-CoA synthetase-like"/>
    <property type="match status" value="2"/>
</dbReference>
<gene>
    <name evidence="7" type="ORF">OEIGOIKO_01956</name>
</gene>
<dbReference type="CDD" id="cd19540">
    <property type="entry name" value="LCL_NRPS-like"/>
    <property type="match status" value="1"/>
</dbReference>
<dbReference type="GO" id="GO:0072330">
    <property type="term" value="P:monocarboxylic acid biosynthetic process"/>
    <property type="evidence" value="ECO:0007669"/>
    <property type="project" value="UniProtKB-ARBA"/>
</dbReference>
<dbReference type="InterPro" id="IPR000873">
    <property type="entry name" value="AMP-dep_synth/lig_dom"/>
</dbReference>
<dbReference type="GO" id="GO:0008610">
    <property type="term" value="P:lipid biosynthetic process"/>
    <property type="evidence" value="ECO:0007669"/>
    <property type="project" value="UniProtKB-ARBA"/>
</dbReference>
<dbReference type="Gene3D" id="3.40.50.1820">
    <property type="entry name" value="alpha/beta hydrolase"/>
    <property type="match status" value="1"/>
</dbReference>
<dbReference type="CDD" id="cd05930">
    <property type="entry name" value="A_NRPS"/>
    <property type="match status" value="1"/>
</dbReference>
<dbReference type="Pfam" id="PF13193">
    <property type="entry name" value="AMP-binding_C"/>
    <property type="match status" value="2"/>
</dbReference>
<keyword evidence="4" id="KW-0597">Phosphoprotein</keyword>